<organism evidence="2 3">
    <name type="scientific">Mucilaginibacter oryzae</name>
    <dbReference type="NCBI Taxonomy" id="468058"/>
    <lineage>
        <taxon>Bacteria</taxon>
        <taxon>Pseudomonadati</taxon>
        <taxon>Bacteroidota</taxon>
        <taxon>Sphingobacteriia</taxon>
        <taxon>Sphingobacteriales</taxon>
        <taxon>Sphingobacteriaceae</taxon>
        <taxon>Mucilaginibacter</taxon>
    </lineage>
</organism>
<accession>A0A316H4G0</accession>
<dbReference type="Proteomes" id="UP000245678">
    <property type="component" value="Unassembled WGS sequence"/>
</dbReference>
<evidence type="ECO:0008006" key="4">
    <source>
        <dbReference type="Google" id="ProtNLM"/>
    </source>
</evidence>
<feature type="region of interest" description="Disordered" evidence="1">
    <location>
        <begin position="266"/>
        <end position="292"/>
    </location>
</feature>
<dbReference type="EMBL" id="QGHA01000008">
    <property type="protein sequence ID" value="PWK75303.1"/>
    <property type="molecule type" value="Genomic_DNA"/>
</dbReference>
<dbReference type="AlphaFoldDB" id="A0A316H4G0"/>
<keyword evidence="3" id="KW-1185">Reference proteome</keyword>
<evidence type="ECO:0000256" key="1">
    <source>
        <dbReference type="SAM" id="MobiDB-lite"/>
    </source>
</evidence>
<proteinExistence type="predicted"/>
<reference evidence="2 3" key="1">
    <citation type="submission" date="2018-05" db="EMBL/GenBank/DDBJ databases">
        <title>Genomic Encyclopedia of Archaeal and Bacterial Type Strains, Phase II (KMG-II): from individual species to whole genera.</title>
        <authorList>
            <person name="Goeker M."/>
        </authorList>
    </citation>
    <scope>NUCLEOTIDE SEQUENCE [LARGE SCALE GENOMIC DNA]</scope>
    <source>
        <strain evidence="2 3">DSM 19975</strain>
    </source>
</reference>
<protein>
    <recommendedName>
        <fullName evidence="4">Lipoprotein</fullName>
    </recommendedName>
</protein>
<name>A0A316H4G0_9SPHI</name>
<comment type="caution">
    <text evidence="2">The sequence shown here is derived from an EMBL/GenBank/DDBJ whole genome shotgun (WGS) entry which is preliminary data.</text>
</comment>
<dbReference type="PROSITE" id="PS51257">
    <property type="entry name" value="PROKAR_LIPOPROTEIN"/>
    <property type="match status" value="1"/>
</dbReference>
<evidence type="ECO:0000313" key="3">
    <source>
        <dbReference type="Proteomes" id="UP000245678"/>
    </source>
</evidence>
<gene>
    <name evidence="2" type="ORF">LX99_03796</name>
</gene>
<evidence type="ECO:0000313" key="2">
    <source>
        <dbReference type="EMBL" id="PWK75303.1"/>
    </source>
</evidence>
<sequence length="292" mass="31788">MKKTINLTRKRSLIFLLTFIILTAVVYSCKKDVKNTNQQDINTPLVAEAKNWYESAYPTGNSKLSTMATTTDGPDYIQMFKPDWKHTATYARFNDDVIELPLDEATSTKLGIGLKSDEATDPVYDQAYSHSSFLMLKRNGKYRSFIMTIIADPAYLKNDLSKLNGNKYNKRDSDFTGVVLYATPKGKFINGWCYKNGKITEHIAPGKITDTTTTTGKRNTTQGIKTNTYSVTTCKTWLQISYVVGSSLPPTVTELETKCTTVNFDTGGGSGSGSGSSSGNGGAGGGSGTTIA</sequence>